<evidence type="ECO:0000313" key="2">
    <source>
        <dbReference type="EMBL" id="VDL66049.1"/>
    </source>
</evidence>
<feature type="compositionally biased region" description="Basic and acidic residues" evidence="1">
    <location>
        <begin position="108"/>
        <end position="117"/>
    </location>
</feature>
<feature type="compositionally biased region" description="Low complexity" evidence="1">
    <location>
        <begin position="65"/>
        <end position="81"/>
    </location>
</feature>
<proteinExistence type="predicted"/>
<reference evidence="2 3" key="2">
    <citation type="submission" date="2018-11" db="EMBL/GenBank/DDBJ databases">
        <authorList>
            <consortium name="Pathogen Informatics"/>
        </authorList>
    </citation>
    <scope>NUCLEOTIDE SEQUENCE [LARGE SCALE GENOMIC DNA]</scope>
</reference>
<sequence length="117" mass="12796">MLRVRKVIVEIRRDLNGFFGMVLRRQHNKRRLACFLHLLVLLYVTAAKMPYHAGPSYGSSSAWEGSASLGHSSSASAWSGRGASGGNGGWGAFGSSTRGASTGGSMRYDYDKYQQRY</sequence>
<evidence type="ECO:0000313" key="3">
    <source>
        <dbReference type="Proteomes" id="UP000271162"/>
    </source>
</evidence>
<feature type="region of interest" description="Disordered" evidence="1">
    <location>
        <begin position="56"/>
        <end position="117"/>
    </location>
</feature>
<feature type="compositionally biased region" description="Gly residues" evidence="1">
    <location>
        <begin position="82"/>
        <end position="92"/>
    </location>
</feature>
<dbReference type="Proteomes" id="UP000271162">
    <property type="component" value="Unassembled WGS sequence"/>
</dbReference>
<dbReference type="WBParaSite" id="NBR_0000245901-mRNA-1">
    <property type="protein sequence ID" value="NBR_0000245901-mRNA-1"/>
    <property type="gene ID" value="NBR_0000245901"/>
</dbReference>
<organism evidence="4">
    <name type="scientific">Nippostrongylus brasiliensis</name>
    <name type="common">Rat hookworm</name>
    <dbReference type="NCBI Taxonomy" id="27835"/>
    <lineage>
        <taxon>Eukaryota</taxon>
        <taxon>Metazoa</taxon>
        <taxon>Ecdysozoa</taxon>
        <taxon>Nematoda</taxon>
        <taxon>Chromadorea</taxon>
        <taxon>Rhabditida</taxon>
        <taxon>Rhabditina</taxon>
        <taxon>Rhabditomorpha</taxon>
        <taxon>Strongyloidea</taxon>
        <taxon>Heligmosomidae</taxon>
        <taxon>Nippostrongylus</taxon>
    </lineage>
</organism>
<gene>
    <name evidence="2" type="ORF">NBR_LOCUS2460</name>
</gene>
<accession>A0A0N4XIV7</accession>
<dbReference type="AlphaFoldDB" id="A0A0N4XIV7"/>
<feature type="compositionally biased region" description="Low complexity" evidence="1">
    <location>
        <begin position="93"/>
        <end position="105"/>
    </location>
</feature>
<name>A0A0N4XIV7_NIPBR</name>
<dbReference type="EMBL" id="UYSL01002819">
    <property type="protein sequence ID" value="VDL66049.1"/>
    <property type="molecule type" value="Genomic_DNA"/>
</dbReference>
<protein>
    <submittedName>
        <fullName evidence="2 4">Uncharacterized protein</fullName>
    </submittedName>
</protein>
<evidence type="ECO:0000313" key="4">
    <source>
        <dbReference type="WBParaSite" id="NBR_0000245901-mRNA-1"/>
    </source>
</evidence>
<evidence type="ECO:0000256" key="1">
    <source>
        <dbReference type="SAM" id="MobiDB-lite"/>
    </source>
</evidence>
<keyword evidence="3" id="KW-1185">Reference proteome</keyword>
<reference evidence="4" key="1">
    <citation type="submission" date="2017-02" db="UniProtKB">
        <authorList>
            <consortium name="WormBaseParasite"/>
        </authorList>
    </citation>
    <scope>IDENTIFICATION</scope>
</reference>